<feature type="transmembrane region" description="Helical" evidence="1">
    <location>
        <begin position="16"/>
        <end position="34"/>
    </location>
</feature>
<dbReference type="PANTHER" id="PTHR21180">
    <property type="entry name" value="ENDONUCLEASE/EXONUCLEASE/PHOSPHATASE FAMILY DOMAIN-CONTAINING PROTEIN 1"/>
    <property type="match status" value="1"/>
</dbReference>
<evidence type="ECO:0000256" key="1">
    <source>
        <dbReference type="SAM" id="Phobius"/>
    </source>
</evidence>
<evidence type="ECO:0000313" key="2">
    <source>
        <dbReference type="EMBL" id="MFH6771889.1"/>
    </source>
</evidence>
<sequence>MNLKSHVTFSKQQRHGIFLLLVIIAVLQVVYFYLRFSEPEIPVKSAVIASLEREVDSLKRIELNNRTPKLYPVNPNYFNDYRGSLFGMSNEEIDRLLAFRKEGKWINSVAQFQSVTQVSDALLDSIIPYLKFPEWTKNQKATVSSTEKILTFAQKGDLNTATAKELRVISGVGPVLSDRIIKYRNRFVDGFISDIQLQDVYGLTPETISNIKKEFTVKSPRKINRININTASIDDLVTVQHIDYPLAHNIIEERTLREGFKSWDELKKVKGFPADKIEIIQLYLQIE</sequence>
<dbReference type="Gene3D" id="1.10.150.320">
    <property type="entry name" value="Photosystem II 12 kDa extrinsic protein"/>
    <property type="match status" value="2"/>
</dbReference>
<dbReference type="InterPro" id="IPR010994">
    <property type="entry name" value="RuvA_2-like"/>
</dbReference>
<dbReference type="SUPFAM" id="SSF47781">
    <property type="entry name" value="RuvA domain 2-like"/>
    <property type="match status" value="2"/>
</dbReference>
<keyword evidence="1" id="KW-1133">Transmembrane helix</keyword>
<organism evidence="2 3">
    <name type="scientific">Gaetbulibacter aestuarii</name>
    <dbReference type="NCBI Taxonomy" id="1502358"/>
    <lineage>
        <taxon>Bacteria</taxon>
        <taxon>Pseudomonadati</taxon>
        <taxon>Bacteroidota</taxon>
        <taxon>Flavobacteriia</taxon>
        <taxon>Flavobacteriales</taxon>
        <taxon>Flavobacteriaceae</taxon>
        <taxon>Gaetbulibacter</taxon>
    </lineage>
</organism>
<protein>
    <submittedName>
        <fullName evidence="2">Helix-hairpin-helix domain-containing protein</fullName>
    </submittedName>
</protein>
<accession>A0ABW7MYJ0</accession>
<gene>
    <name evidence="2" type="ORF">V8G58_08065</name>
</gene>
<dbReference type="EMBL" id="JBAWKB010000002">
    <property type="protein sequence ID" value="MFH6771889.1"/>
    <property type="molecule type" value="Genomic_DNA"/>
</dbReference>
<dbReference type="InterPro" id="IPR051675">
    <property type="entry name" value="Endo/Exo/Phosphatase_dom_1"/>
</dbReference>
<dbReference type="PANTHER" id="PTHR21180:SF32">
    <property type="entry name" value="ENDONUCLEASE_EXONUCLEASE_PHOSPHATASE FAMILY DOMAIN-CONTAINING PROTEIN 1"/>
    <property type="match status" value="1"/>
</dbReference>
<dbReference type="Proteomes" id="UP001610100">
    <property type="component" value="Unassembled WGS sequence"/>
</dbReference>
<keyword evidence="1" id="KW-0812">Transmembrane</keyword>
<reference evidence="2 3" key="1">
    <citation type="submission" date="2024-02" db="EMBL/GenBank/DDBJ databases">
        <title>A Gaetbulibacter species isolated from tidal flats and genomic insights of their niches.</title>
        <authorList>
            <person name="Ye Y."/>
        </authorList>
    </citation>
    <scope>NUCLEOTIDE SEQUENCE [LARGE SCALE GENOMIC DNA]</scope>
    <source>
        <strain evidence="2 3">KYW382</strain>
    </source>
</reference>
<dbReference type="RefSeq" id="WP_344741110.1">
    <property type="nucleotide sequence ID" value="NZ_BAABAY010000002.1"/>
</dbReference>
<proteinExistence type="predicted"/>
<name>A0ABW7MYJ0_9FLAO</name>
<keyword evidence="1" id="KW-0472">Membrane</keyword>
<comment type="caution">
    <text evidence="2">The sequence shown here is derived from an EMBL/GenBank/DDBJ whole genome shotgun (WGS) entry which is preliminary data.</text>
</comment>
<keyword evidence="3" id="KW-1185">Reference proteome</keyword>
<dbReference type="Pfam" id="PF12836">
    <property type="entry name" value="HHH_3"/>
    <property type="match status" value="2"/>
</dbReference>
<evidence type="ECO:0000313" key="3">
    <source>
        <dbReference type="Proteomes" id="UP001610100"/>
    </source>
</evidence>